<dbReference type="OrthoDB" id="440325at2759"/>
<evidence type="ECO:0000256" key="6">
    <source>
        <dbReference type="RuleBase" id="RU003345"/>
    </source>
</evidence>
<dbReference type="PIRSF" id="PIRSF036492">
    <property type="entry name" value="ALDH"/>
    <property type="match status" value="1"/>
</dbReference>
<dbReference type="STRING" id="4829.A0A163M1F7"/>
<dbReference type="Proteomes" id="UP000078561">
    <property type="component" value="Unassembled WGS sequence"/>
</dbReference>
<comment type="similarity">
    <text evidence="1 4 6">Belongs to the aldehyde dehydrogenase family.</text>
</comment>
<dbReference type="InParanoid" id="A0A163M1F7"/>
<dbReference type="InterPro" id="IPR029510">
    <property type="entry name" value="Ald_DH_CS_GLU"/>
</dbReference>
<dbReference type="Gene3D" id="3.40.605.10">
    <property type="entry name" value="Aldehyde Dehydrogenase, Chain A, domain 1"/>
    <property type="match status" value="1"/>
</dbReference>
<dbReference type="SUPFAM" id="SSF53720">
    <property type="entry name" value="ALDH-like"/>
    <property type="match status" value="1"/>
</dbReference>
<dbReference type="Gene3D" id="3.40.309.10">
    <property type="entry name" value="Aldehyde Dehydrogenase, Chain A, domain 2"/>
    <property type="match status" value="1"/>
</dbReference>
<dbReference type="GO" id="GO:0006081">
    <property type="term" value="P:aldehyde metabolic process"/>
    <property type="evidence" value="ECO:0007669"/>
    <property type="project" value="InterPro"/>
</dbReference>
<evidence type="ECO:0000313" key="8">
    <source>
        <dbReference type="EMBL" id="SAM00368.1"/>
    </source>
</evidence>
<feature type="domain" description="Aldehyde dehydrogenase" evidence="7">
    <location>
        <begin position="12"/>
        <end position="458"/>
    </location>
</feature>
<dbReference type="AlphaFoldDB" id="A0A163M1F7"/>
<evidence type="ECO:0000256" key="3">
    <source>
        <dbReference type="ARBA" id="ARBA00023027"/>
    </source>
</evidence>
<dbReference type="EMBL" id="LT553181">
    <property type="protein sequence ID" value="SAM00368.1"/>
    <property type="molecule type" value="Genomic_DNA"/>
</dbReference>
<keyword evidence="2 4" id="KW-0560">Oxidoreductase</keyword>
<dbReference type="GO" id="GO:0004029">
    <property type="term" value="F:aldehyde dehydrogenase (NAD+) activity"/>
    <property type="evidence" value="ECO:0007669"/>
    <property type="project" value="TreeGrafter"/>
</dbReference>
<evidence type="ECO:0000256" key="2">
    <source>
        <dbReference type="ARBA" id="ARBA00023002"/>
    </source>
</evidence>
<protein>
    <recommendedName>
        <fullName evidence="4">Aldehyde dehydrogenase</fullName>
    </recommendedName>
</protein>
<evidence type="ECO:0000256" key="1">
    <source>
        <dbReference type="ARBA" id="ARBA00009986"/>
    </source>
</evidence>
<evidence type="ECO:0000313" key="9">
    <source>
        <dbReference type="Proteomes" id="UP000078561"/>
    </source>
</evidence>
<dbReference type="InterPro" id="IPR016161">
    <property type="entry name" value="Ald_DH/histidinol_DH"/>
</dbReference>
<keyword evidence="3" id="KW-0520">NAD</keyword>
<reference evidence="8" key="1">
    <citation type="submission" date="2016-04" db="EMBL/GenBank/DDBJ databases">
        <authorList>
            <person name="Evans L.H."/>
            <person name="Alamgir A."/>
            <person name="Owens N."/>
            <person name="Weber N.D."/>
            <person name="Virtaneva K."/>
            <person name="Barbian K."/>
            <person name="Babar A."/>
            <person name="Rosenke K."/>
        </authorList>
    </citation>
    <scope>NUCLEOTIDE SEQUENCE [LARGE SCALE GENOMIC DNA]</scope>
    <source>
        <strain evidence="8">CBS 101.48</strain>
    </source>
</reference>
<organism evidence="8">
    <name type="scientific">Absidia glauca</name>
    <name type="common">Pin mould</name>
    <dbReference type="NCBI Taxonomy" id="4829"/>
    <lineage>
        <taxon>Eukaryota</taxon>
        <taxon>Fungi</taxon>
        <taxon>Fungi incertae sedis</taxon>
        <taxon>Mucoromycota</taxon>
        <taxon>Mucoromycotina</taxon>
        <taxon>Mucoromycetes</taxon>
        <taxon>Mucorales</taxon>
        <taxon>Cunninghamellaceae</taxon>
        <taxon>Absidia</taxon>
    </lineage>
</organism>
<dbReference type="InterPro" id="IPR015590">
    <property type="entry name" value="Aldehyde_DH_dom"/>
</dbReference>
<proteinExistence type="inferred from homology"/>
<name>A0A163M1F7_ABSGL</name>
<dbReference type="InterPro" id="IPR016163">
    <property type="entry name" value="Ald_DH_C"/>
</dbReference>
<accession>A0A163M1F7</accession>
<evidence type="ECO:0000256" key="5">
    <source>
        <dbReference type="PROSITE-ProRule" id="PRU10007"/>
    </source>
</evidence>
<dbReference type="PANTHER" id="PTHR43570:SF16">
    <property type="entry name" value="ALDEHYDE DEHYDROGENASE TYPE III, ISOFORM Q"/>
    <property type="match status" value="1"/>
</dbReference>
<dbReference type="OMA" id="MKDQKVP"/>
<dbReference type="InterPro" id="IPR012394">
    <property type="entry name" value="Aldehyde_DH_NAD(P)"/>
</dbReference>
<dbReference type="FunFam" id="3.40.605.10:FF:000004">
    <property type="entry name" value="Aldehyde dehydrogenase"/>
    <property type="match status" value="1"/>
</dbReference>
<dbReference type="Pfam" id="PF00171">
    <property type="entry name" value="Aldedh"/>
    <property type="match status" value="1"/>
</dbReference>
<dbReference type="PANTHER" id="PTHR43570">
    <property type="entry name" value="ALDEHYDE DEHYDROGENASE"/>
    <property type="match status" value="1"/>
</dbReference>
<gene>
    <name evidence="8" type="primary">ABSGL_06049.1 scaffold 7611</name>
</gene>
<dbReference type="InterPro" id="IPR016162">
    <property type="entry name" value="Ald_DH_N"/>
</dbReference>
<dbReference type="PROSITE" id="PS00687">
    <property type="entry name" value="ALDEHYDE_DEHYDR_GLU"/>
    <property type="match status" value="1"/>
</dbReference>
<evidence type="ECO:0000259" key="7">
    <source>
        <dbReference type="Pfam" id="PF00171"/>
    </source>
</evidence>
<keyword evidence="9" id="KW-1185">Reference proteome</keyword>
<dbReference type="GO" id="GO:0005737">
    <property type="term" value="C:cytoplasm"/>
    <property type="evidence" value="ECO:0007669"/>
    <property type="project" value="TreeGrafter"/>
</dbReference>
<sequence length="524" mass="58313">MQSQLVYTPISDIPQIVDSLRKTFNTGLTKDIEFRKEQLKQLLSFTLEKKEVLIDALYADLHRHKVESSVGEIATIVDECRYMIKNIERLTKPVGTIKRFKMNALDKTIIRKEAKGVVLVIGAWNYPVSAVPIHVWVNLLLMPLVGAIAAGNCVLLKPSEVSSNTSAVISKFLPDYLDKRAFAFVNGGVEETTVVLEQRFDHIFYTGNGVVGKIVSTAAAKHLTPVSLELGGKSPAVVGPDADLEATVNRIVWGKFFNNGQVGVIKHATFTLLPVAPDYVLVTKDQQDKLITMMRKTLLRFYTANPQKCDSYGRIVSTRQFDRLKGLLDHYDASQVVIGGKTDRDDLYFEPTVLKSISPTDEHIMQQEIFGPILPIVPVENMEEAIQIINEREQPLALYIFSNSPAIYNNILDKTSSGGAVVNDTLVHFQELSLPFGGVGPSGMGSYHGEKSFDTFAHERSTMIKSTRSDKMMSARYPPYTDEKDKVISLFVYGLPSSVSGKFNALTTVWSATWNIIFKKPSKL</sequence>
<feature type="active site" evidence="5">
    <location>
        <position position="229"/>
    </location>
</feature>
<evidence type="ECO:0000256" key="4">
    <source>
        <dbReference type="PIRNR" id="PIRNR036492"/>
    </source>
</evidence>
<dbReference type="FunFam" id="3.40.309.10:FF:000003">
    <property type="entry name" value="Aldehyde dehydrogenase"/>
    <property type="match status" value="1"/>
</dbReference>